<proteinExistence type="predicted"/>
<dbReference type="AlphaFoldDB" id="A0A7X2TP63"/>
<dbReference type="RefSeq" id="WP_154457281.1">
    <property type="nucleotide sequence ID" value="NZ_VUMV01000002.1"/>
</dbReference>
<gene>
    <name evidence="1" type="ORF">FYJ60_04005</name>
</gene>
<protein>
    <submittedName>
        <fullName evidence="1">Uncharacterized protein</fullName>
    </submittedName>
</protein>
<dbReference type="Proteomes" id="UP000466864">
    <property type="component" value="Unassembled WGS sequence"/>
</dbReference>
<comment type="caution">
    <text evidence="1">The sequence shown here is derived from an EMBL/GenBank/DDBJ whole genome shotgun (WGS) entry which is preliminary data.</text>
</comment>
<accession>A0A7X2TP63</accession>
<name>A0A7X2TP63_9FIRM</name>
<sequence length="98" mass="11581">MQESILVLTSLSHILDETNRRIDLYLEVDSGENIPILFSYIENKKYHISNLQKMKSQSVLKDDIAVVFTVDMRKRKQHEIFLEEISALPYVHYVEEIK</sequence>
<reference evidence="1 2" key="1">
    <citation type="submission" date="2019-08" db="EMBL/GenBank/DDBJ databases">
        <title>In-depth cultivation of the pig gut microbiome towards novel bacterial diversity and tailored functional studies.</title>
        <authorList>
            <person name="Wylensek D."/>
            <person name="Hitch T.C.A."/>
            <person name="Clavel T."/>
        </authorList>
    </citation>
    <scope>NUCLEOTIDE SEQUENCE [LARGE SCALE GENOMIC DNA]</scope>
    <source>
        <strain evidence="1 2">Oil+RF-744-WCA-WT-13</strain>
    </source>
</reference>
<keyword evidence="2" id="KW-1185">Reference proteome</keyword>
<organism evidence="1 2">
    <name type="scientific">Bilifractor porci</name>
    <dbReference type="NCBI Taxonomy" id="2606636"/>
    <lineage>
        <taxon>Bacteria</taxon>
        <taxon>Bacillati</taxon>
        <taxon>Bacillota</taxon>
        <taxon>Clostridia</taxon>
        <taxon>Lachnospirales</taxon>
        <taxon>Lachnospiraceae</taxon>
        <taxon>Bilifractor</taxon>
    </lineage>
</organism>
<dbReference type="EMBL" id="VUMV01000002">
    <property type="protein sequence ID" value="MST81476.1"/>
    <property type="molecule type" value="Genomic_DNA"/>
</dbReference>
<evidence type="ECO:0000313" key="2">
    <source>
        <dbReference type="Proteomes" id="UP000466864"/>
    </source>
</evidence>
<evidence type="ECO:0000313" key="1">
    <source>
        <dbReference type="EMBL" id="MST81476.1"/>
    </source>
</evidence>